<feature type="binding site" evidence="6">
    <location>
        <position position="152"/>
    </location>
    <ligand>
        <name>Fe cation</name>
        <dbReference type="ChEBI" id="CHEBI:24875"/>
    </ligand>
</feature>
<organism evidence="7 8">
    <name type="scientific">Candidatus Alloenteromonas pullicola</name>
    <dbReference type="NCBI Taxonomy" id="2840784"/>
    <lineage>
        <taxon>Bacteria</taxon>
        <taxon>Bacillati</taxon>
        <taxon>Bacillota</taxon>
        <taxon>Bacillota incertae sedis</taxon>
        <taxon>Candidatus Alloenteromonas</taxon>
    </lineage>
</organism>
<keyword evidence="3 6" id="KW-0378">Hydrolase</keyword>
<dbReference type="InterPro" id="IPR023635">
    <property type="entry name" value="Peptide_deformylase"/>
</dbReference>
<dbReference type="EMBL" id="DVMV01000022">
    <property type="protein sequence ID" value="HIU45287.1"/>
    <property type="molecule type" value="Genomic_DNA"/>
</dbReference>
<dbReference type="GO" id="GO:0046872">
    <property type="term" value="F:metal ion binding"/>
    <property type="evidence" value="ECO:0007669"/>
    <property type="project" value="UniProtKB-KW"/>
</dbReference>
<dbReference type="PANTHER" id="PTHR10458:SF8">
    <property type="entry name" value="PEPTIDE DEFORMYLASE 2"/>
    <property type="match status" value="1"/>
</dbReference>
<evidence type="ECO:0000256" key="5">
    <source>
        <dbReference type="ARBA" id="ARBA00023004"/>
    </source>
</evidence>
<dbReference type="FunFam" id="3.90.45.10:FF:000002">
    <property type="entry name" value="Peptide deformylase"/>
    <property type="match status" value="1"/>
</dbReference>
<reference evidence="7" key="2">
    <citation type="journal article" date="2021" name="PeerJ">
        <title>Extensive microbial diversity within the chicken gut microbiome revealed by metagenomics and culture.</title>
        <authorList>
            <person name="Gilroy R."/>
            <person name="Ravi A."/>
            <person name="Getino M."/>
            <person name="Pursley I."/>
            <person name="Horton D.L."/>
            <person name="Alikhan N.F."/>
            <person name="Baker D."/>
            <person name="Gharbi K."/>
            <person name="Hall N."/>
            <person name="Watson M."/>
            <person name="Adriaenssens E.M."/>
            <person name="Foster-Nyarko E."/>
            <person name="Jarju S."/>
            <person name="Secka A."/>
            <person name="Antonio M."/>
            <person name="Oren A."/>
            <person name="Chaudhuri R.R."/>
            <person name="La Ragione R."/>
            <person name="Hildebrand F."/>
            <person name="Pallen M.J."/>
        </authorList>
    </citation>
    <scope>NUCLEOTIDE SEQUENCE</scope>
    <source>
        <strain evidence="7">ChiGjej1B1-22543</strain>
    </source>
</reference>
<reference evidence="7" key="1">
    <citation type="submission" date="2020-10" db="EMBL/GenBank/DDBJ databases">
        <authorList>
            <person name="Gilroy R."/>
        </authorList>
    </citation>
    <scope>NUCLEOTIDE SEQUENCE</scope>
    <source>
        <strain evidence="7">ChiGjej1B1-22543</strain>
    </source>
</reference>
<evidence type="ECO:0000256" key="2">
    <source>
        <dbReference type="ARBA" id="ARBA00022723"/>
    </source>
</evidence>
<dbReference type="PIRSF" id="PIRSF004749">
    <property type="entry name" value="Pep_def"/>
    <property type="match status" value="1"/>
</dbReference>
<keyword evidence="5 6" id="KW-0408">Iron</keyword>
<feature type="binding site" evidence="6">
    <location>
        <position position="108"/>
    </location>
    <ligand>
        <name>Fe cation</name>
        <dbReference type="ChEBI" id="CHEBI:24875"/>
    </ligand>
</feature>
<dbReference type="GO" id="GO:0006412">
    <property type="term" value="P:translation"/>
    <property type="evidence" value="ECO:0007669"/>
    <property type="project" value="UniProtKB-UniRule"/>
</dbReference>
<dbReference type="PANTHER" id="PTHR10458">
    <property type="entry name" value="PEPTIDE DEFORMYLASE"/>
    <property type="match status" value="1"/>
</dbReference>
<comment type="catalytic activity">
    <reaction evidence="6">
        <text>N-terminal N-formyl-L-methionyl-[peptide] + H2O = N-terminal L-methionyl-[peptide] + formate</text>
        <dbReference type="Rhea" id="RHEA:24420"/>
        <dbReference type="Rhea" id="RHEA-COMP:10639"/>
        <dbReference type="Rhea" id="RHEA-COMP:10640"/>
        <dbReference type="ChEBI" id="CHEBI:15377"/>
        <dbReference type="ChEBI" id="CHEBI:15740"/>
        <dbReference type="ChEBI" id="CHEBI:49298"/>
        <dbReference type="ChEBI" id="CHEBI:64731"/>
        <dbReference type="EC" id="3.5.1.88"/>
    </reaction>
</comment>
<dbReference type="GO" id="GO:0042586">
    <property type="term" value="F:peptide deformylase activity"/>
    <property type="evidence" value="ECO:0007669"/>
    <property type="project" value="UniProtKB-UniRule"/>
</dbReference>
<comment type="cofactor">
    <cofactor evidence="6">
        <name>Fe(2+)</name>
        <dbReference type="ChEBI" id="CHEBI:29033"/>
    </cofactor>
    <text evidence="6">Binds 1 Fe(2+) ion.</text>
</comment>
<keyword evidence="4 6" id="KW-0648">Protein biosynthesis</keyword>
<feature type="active site" evidence="6">
    <location>
        <position position="153"/>
    </location>
</feature>
<dbReference type="NCBIfam" id="TIGR00079">
    <property type="entry name" value="pept_deformyl"/>
    <property type="match status" value="1"/>
</dbReference>
<keyword evidence="2 6" id="KW-0479">Metal-binding</keyword>
<comment type="function">
    <text evidence="6">Removes the formyl group from the N-terminal Met of newly synthesized proteins. Requires at least a dipeptide for an efficient rate of reaction. N-terminal L-methionine is a prerequisite for activity but the enzyme has broad specificity at other positions.</text>
</comment>
<comment type="similarity">
    <text evidence="1 6">Belongs to the polypeptide deformylase family.</text>
</comment>
<feature type="binding site" evidence="6">
    <location>
        <position position="156"/>
    </location>
    <ligand>
        <name>Fe cation</name>
        <dbReference type="ChEBI" id="CHEBI:24875"/>
    </ligand>
</feature>
<dbReference type="CDD" id="cd00487">
    <property type="entry name" value="Pep_deformylase"/>
    <property type="match status" value="1"/>
</dbReference>
<comment type="caution">
    <text evidence="7">The sequence shown here is derived from an EMBL/GenBank/DDBJ whole genome shotgun (WGS) entry which is preliminary data.</text>
</comment>
<dbReference type="AlphaFoldDB" id="A0A9D1LNV0"/>
<evidence type="ECO:0000256" key="6">
    <source>
        <dbReference type="HAMAP-Rule" id="MF_00163"/>
    </source>
</evidence>
<evidence type="ECO:0000256" key="1">
    <source>
        <dbReference type="ARBA" id="ARBA00010759"/>
    </source>
</evidence>
<dbReference type="EC" id="3.5.1.88" evidence="6"/>
<dbReference type="Gene3D" id="3.90.45.10">
    <property type="entry name" value="Peptide deformylase"/>
    <property type="match status" value="1"/>
</dbReference>
<gene>
    <name evidence="6" type="primary">def</name>
    <name evidence="7" type="ORF">IAC52_03200</name>
</gene>
<evidence type="ECO:0000256" key="4">
    <source>
        <dbReference type="ARBA" id="ARBA00022917"/>
    </source>
</evidence>
<dbReference type="SUPFAM" id="SSF56420">
    <property type="entry name" value="Peptide deformylase"/>
    <property type="match status" value="1"/>
</dbReference>
<dbReference type="Proteomes" id="UP000824070">
    <property type="component" value="Unassembled WGS sequence"/>
</dbReference>
<protein>
    <recommendedName>
        <fullName evidence="6">Peptide deformylase</fullName>
        <shortName evidence="6">PDF</shortName>
        <ecNumber evidence="6">3.5.1.88</ecNumber>
    </recommendedName>
    <alternativeName>
        <fullName evidence="6">Polypeptide deformylase</fullName>
    </alternativeName>
</protein>
<name>A0A9D1LNV0_9FIRM</name>
<evidence type="ECO:0000256" key="3">
    <source>
        <dbReference type="ARBA" id="ARBA00022801"/>
    </source>
</evidence>
<evidence type="ECO:0000313" key="8">
    <source>
        <dbReference type="Proteomes" id="UP000824070"/>
    </source>
</evidence>
<dbReference type="InterPro" id="IPR036821">
    <property type="entry name" value="Peptide_deformylase_sf"/>
</dbReference>
<proteinExistence type="inferred from homology"/>
<evidence type="ECO:0000313" key="7">
    <source>
        <dbReference type="EMBL" id="HIU45287.1"/>
    </source>
</evidence>
<dbReference type="HAMAP" id="MF_00163">
    <property type="entry name" value="Pep_deformylase"/>
    <property type="match status" value="1"/>
</dbReference>
<dbReference type="PRINTS" id="PR01576">
    <property type="entry name" value="PDEFORMYLASE"/>
</dbReference>
<sequence>MLKIVKDTNPKLRRKCEPVETPLDDENEAIALSLLSYLKDSQDPEFLQKHPKVRSGVGLAAPQVGVSRRMIAVYFEDEDGKEVCHVLANPKILSSSVRQCYLAGGEGCLSVDVPHQGNVYRPYKITVSAYDVMSKKDVKMVARGYEAIVLQHEMDHLDGILFYDHIDHPDKSIDVDDAIRI</sequence>
<dbReference type="Pfam" id="PF01327">
    <property type="entry name" value="Pep_deformylase"/>
    <property type="match status" value="1"/>
</dbReference>
<accession>A0A9D1LNV0</accession>